<sequence>MHLQSDLEDTSFHHHREPGSRFDYTILRRREIYDLQACNTELRRCTSIFKSQRRESEGFESAKHLTRMTKSMILAIKATLSLRDSNQVNTAREWPRGILGEFAASLSWCSCLDPLHASYCNARARFGTSSLDVPGYRDRINLINVALVRNCWLVP</sequence>
<gene>
    <name evidence="1" type="ORF">EJ03DRAFT_187057</name>
</gene>
<dbReference type="AlphaFoldDB" id="A0A6G1LI51"/>
<dbReference type="Proteomes" id="UP000799436">
    <property type="component" value="Unassembled WGS sequence"/>
</dbReference>
<evidence type="ECO:0000313" key="2">
    <source>
        <dbReference type="Proteomes" id="UP000799436"/>
    </source>
</evidence>
<evidence type="ECO:0000313" key="1">
    <source>
        <dbReference type="EMBL" id="KAF2772536.1"/>
    </source>
</evidence>
<keyword evidence="2" id="KW-1185">Reference proteome</keyword>
<reference evidence="1" key="1">
    <citation type="journal article" date="2020" name="Stud. Mycol.">
        <title>101 Dothideomycetes genomes: a test case for predicting lifestyles and emergence of pathogens.</title>
        <authorList>
            <person name="Haridas S."/>
            <person name="Albert R."/>
            <person name="Binder M."/>
            <person name="Bloem J."/>
            <person name="Labutti K."/>
            <person name="Salamov A."/>
            <person name="Andreopoulos B."/>
            <person name="Baker S."/>
            <person name="Barry K."/>
            <person name="Bills G."/>
            <person name="Bluhm B."/>
            <person name="Cannon C."/>
            <person name="Castanera R."/>
            <person name="Culley D."/>
            <person name="Daum C."/>
            <person name="Ezra D."/>
            <person name="Gonzalez J."/>
            <person name="Henrissat B."/>
            <person name="Kuo A."/>
            <person name="Liang C."/>
            <person name="Lipzen A."/>
            <person name="Lutzoni F."/>
            <person name="Magnuson J."/>
            <person name="Mondo S."/>
            <person name="Nolan M."/>
            <person name="Ohm R."/>
            <person name="Pangilinan J."/>
            <person name="Park H.-J."/>
            <person name="Ramirez L."/>
            <person name="Alfaro M."/>
            <person name="Sun H."/>
            <person name="Tritt A."/>
            <person name="Yoshinaga Y."/>
            <person name="Zwiers L.-H."/>
            <person name="Turgeon B."/>
            <person name="Goodwin S."/>
            <person name="Spatafora J."/>
            <person name="Crous P."/>
            <person name="Grigoriev I."/>
        </authorList>
    </citation>
    <scope>NUCLEOTIDE SEQUENCE</scope>
    <source>
        <strain evidence="1">CBS 116005</strain>
    </source>
</reference>
<protein>
    <submittedName>
        <fullName evidence="1">Uncharacterized protein</fullName>
    </submittedName>
</protein>
<dbReference type="EMBL" id="ML995814">
    <property type="protein sequence ID" value="KAF2772536.1"/>
    <property type="molecule type" value="Genomic_DNA"/>
</dbReference>
<accession>A0A6G1LI51</accession>
<name>A0A6G1LI51_9PEZI</name>
<organism evidence="1 2">
    <name type="scientific">Teratosphaeria nubilosa</name>
    <dbReference type="NCBI Taxonomy" id="161662"/>
    <lineage>
        <taxon>Eukaryota</taxon>
        <taxon>Fungi</taxon>
        <taxon>Dikarya</taxon>
        <taxon>Ascomycota</taxon>
        <taxon>Pezizomycotina</taxon>
        <taxon>Dothideomycetes</taxon>
        <taxon>Dothideomycetidae</taxon>
        <taxon>Mycosphaerellales</taxon>
        <taxon>Teratosphaeriaceae</taxon>
        <taxon>Teratosphaeria</taxon>
    </lineage>
</organism>
<proteinExistence type="predicted"/>